<feature type="binding site" evidence="3">
    <location>
        <position position="126"/>
    </location>
    <ligand>
        <name>a divalent metal cation</name>
        <dbReference type="ChEBI" id="CHEBI:60240"/>
    </ligand>
</feature>
<evidence type="ECO:0000256" key="1">
    <source>
        <dbReference type="ARBA" id="ARBA00008635"/>
    </source>
</evidence>
<proteinExistence type="inferred from homology"/>
<dbReference type="OrthoDB" id="2642002at2"/>
<evidence type="ECO:0000256" key="3">
    <source>
        <dbReference type="PIRSR" id="PIRSR607837-1"/>
    </source>
</evidence>
<gene>
    <name evidence="4" type="ORF">GZ22_02675</name>
</gene>
<organism evidence="4 5">
    <name type="scientific">Terribacillus saccharophilus</name>
    <dbReference type="NCBI Taxonomy" id="361277"/>
    <lineage>
        <taxon>Bacteria</taxon>
        <taxon>Bacillati</taxon>
        <taxon>Bacillota</taxon>
        <taxon>Bacilli</taxon>
        <taxon>Bacillales</taxon>
        <taxon>Bacillaceae</taxon>
        <taxon>Terribacillus</taxon>
    </lineage>
</organism>
<name>A0A075LGW3_9BACI</name>
<dbReference type="RefSeq" id="WP_038558400.1">
    <property type="nucleotide sequence ID" value="NZ_CP008876.1"/>
</dbReference>
<reference evidence="4 5" key="1">
    <citation type="submission" date="2014-07" db="EMBL/GenBank/DDBJ databases">
        <title>Complete genome sequence of a moderately halophilic bacterium Terribacillus aidingensis MP602, isolated from Cryptomeria fortunei in Tianmu mountain in China.</title>
        <authorList>
            <person name="Wang Y."/>
            <person name="Lu P."/>
            <person name="Zhang L."/>
        </authorList>
    </citation>
    <scope>NUCLEOTIDE SEQUENCE [LARGE SCALE GENOMIC DNA]</scope>
    <source>
        <strain evidence="4 5">MP602</strain>
    </source>
</reference>
<accession>A0A075LGW3</accession>
<dbReference type="HOGENOM" id="CLU_1719741_0_0_9"/>
<keyword evidence="2 3" id="KW-0479">Metal-binding</keyword>
<feature type="binding site" evidence="3">
    <location>
        <position position="45"/>
    </location>
    <ligand>
        <name>a divalent metal cation</name>
        <dbReference type="ChEBI" id="CHEBI:60240"/>
    </ligand>
</feature>
<dbReference type="Proteomes" id="UP000027980">
    <property type="component" value="Chromosome"/>
</dbReference>
<dbReference type="EMBL" id="CP008876">
    <property type="protein sequence ID" value="AIF65659.1"/>
    <property type="molecule type" value="Genomic_DNA"/>
</dbReference>
<dbReference type="Pfam" id="PF05163">
    <property type="entry name" value="DinB"/>
    <property type="match status" value="1"/>
</dbReference>
<feature type="binding site" evidence="3">
    <location>
        <position position="130"/>
    </location>
    <ligand>
        <name>a divalent metal cation</name>
        <dbReference type="ChEBI" id="CHEBI:60240"/>
    </ligand>
</feature>
<evidence type="ECO:0000256" key="2">
    <source>
        <dbReference type="ARBA" id="ARBA00022723"/>
    </source>
</evidence>
<protein>
    <submittedName>
        <fullName evidence="4">Damage-inducible protein DinB</fullName>
    </submittedName>
</protein>
<dbReference type="AlphaFoldDB" id="A0A075LGW3"/>
<comment type="similarity">
    <text evidence="1">Belongs to the DinB family.</text>
</comment>
<dbReference type="GO" id="GO:0046872">
    <property type="term" value="F:metal ion binding"/>
    <property type="evidence" value="ECO:0007669"/>
    <property type="project" value="UniProtKB-KW"/>
</dbReference>
<dbReference type="SUPFAM" id="SSF109854">
    <property type="entry name" value="DinB/YfiT-like putative metalloenzymes"/>
    <property type="match status" value="1"/>
</dbReference>
<dbReference type="KEGG" id="tap:GZ22_02675"/>
<dbReference type="GeneID" id="34222139"/>
<dbReference type="Gene3D" id="1.20.120.450">
    <property type="entry name" value="dinb family like domain"/>
    <property type="match status" value="1"/>
</dbReference>
<evidence type="ECO:0000313" key="5">
    <source>
        <dbReference type="Proteomes" id="UP000027980"/>
    </source>
</evidence>
<sequence length="148" mass="17608">MEEVVFIFTYRNDVRKILIPYLKKLTPQQWEANTYHNTISWVIEHMAQTEDYWVFQIGLGEESRIIEENQNPLEQYLRIREKTDEVLHSLEAKDLNRLVVVPDFSDGWKPPSEPTMRWLFHHVYSHEVYHAGHIGVIARLNGFDGPLF</sequence>
<evidence type="ECO:0000313" key="4">
    <source>
        <dbReference type="EMBL" id="AIF65659.1"/>
    </source>
</evidence>
<dbReference type="InterPro" id="IPR007837">
    <property type="entry name" value="DinB"/>
</dbReference>
<dbReference type="InterPro" id="IPR034660">
    <property type="entry name" value="DinB/YfiT-like"/>
</dbReference>